<feature type="region of interest" description="Disordered" evidence="2">
    <location>
        <begin position="70"/>
        <end position="89"/>
    </location>
</feature>
<accession>A0ABQ6NAU0</accession>
<dbReference type="EMBL" id="BRYB01006576">
    <property type="protein sequence ID" value="GMI52128.1"/>
    <property type="molecule type" value="Genomic_DNA"/>
</dbReference>
<sequence length="718" mass="75626">MHLSRLLLRSPRPPLHLLPGAPPPRPPPNPLLCPRPLSSAPGPSELENPPASFRLSADHKAINAGILSFSSARQDPGRHEAGRHEAGRGAANAWHWQGLLRKFGDALPKNRWHADNYGTLFQTLHGMPERRFRAMARSDGFRTLLTATAGKLTAAFPSFQMRHLASLCRLLHRLRPRPSSPLPPPLLPPVSAILAELDRNAPRVCRHASPAQVAEILRCLRSHSHPPANLVAGVEAAAGFFARAGEPGHQAFLFHELAAAAPLLPPAPAWPGVPFPAFLSLFSATGASLIARADSPATISTALRAASLLPPPARAGCLPLFARAAERGGMLFGAGSAFEITRALAAAADAGADAPGMAGEADERAGARLAGGRGGDVAAAAGAFARVGCGAPRFFRGVAGGAGRLGGELGAGGLCGVVHAMAVLGHAKAHEQALRELWAGALGFLMKHGEAVSEPMRAQLYEAMVLAEADGVELPSPARAAVEDLDGGWRVEGALPDAGIFDPKSGDFDPVVSKEWMLKANPNCPQYDPAVAAAFKARKWKKNEARRRSRAGEGEEPAKFDAAVALSKKREDVWAGKLEELTAAARRARMRREEARRECSQVLDELGFEHSIGGAGVLNVAGDTAGLLDPDIVASAGEQKIAIELLEEDTFLQPVGGAGMPAGASVNGYVAARRRLWRREGFAIVAMPYFEGTGRDEVVGAGKVSAVRQVLDGYNKGE</sequence>
<protein>
    <recommendedName>
        <fullName evidence="5">RAP domain-containing protein</fullName>
    </recommendedName>
</protein>
<dbReference type="Proteomes" id="UP001165060">
    <property type="component" value="Unassembled WGS sequence"/>
</dbReference>
<feature type="coiled-coil region" evidence="1">
    <location>
        <begin position="578"/>
        <end position="605"/>
    </location>
</feature>
<evidence type="ECO:0008006" key="5">
    <source>
        <dbReference type="Google" id="ProtNLM"/>
    </source>
</evidence>
<feature type="compositionally biased region" description="Low complexity" evidence="2">
    <location>
        <begin position="1"/>
        <end position="10"/>
    </location>
</feature>
<feature type="region of interest" description="Disordered" evidence="2">
    <location>
        <begin position="1"/>
        <end position="51"/>
    </location>
</feature>
<organism evidence="3 4">
    <name type="scientific">Tetraparma gracilis</name>
    <dbReference type="NCBI Taxonomy" id="2962635"/>
    <lineage>
        <taxon>Eukaryota</taxon>
        <taxon>Sar</taxon>
        <taxon>Stramenopiles</taxon>
        <taxon>Ochrophyta</taxon>
        <taxon>Bolidophyceae</taxon>
        <taxon>Parmales</taxon>
        <taxon>Triparmaceae</taxon>
        <taxon>Tetraparma</taxon>
    </lineage>
</organism>
<reference evidence="3 4" key="1">
    <citation type="journal article" date="2023" name="Commun. Biol.">
        <title>Genome analysis of Parmales, the sister group of diatoms, reveals the evolutionary specialization of diatoms from phago-mixotrophs to photoautotrophs.</title>
        <authorList>
            <person name="Ban H."/>
            <person name="Sato S."/>
            <person name="Yoshikawa S."/>
            <person name="Yamada K."/>
            <person name="Nakamura Y."/>
            <person name="Ichinomiya M."/>
            <person name="Sato N."/>
            <person name="Blanc-Mathieu R."/>
            <person name="Endo H."/>
            <person name="Kuwata A."/>
            <person name="Ogata H."/>
        </authorList>
    </citation>
    <scope>NUCLEOTIDE SEQUENCE [LARGE SCALE GENOMIC DNA]</scope>
</reference>
<feature type="compositionally biased region" description="Basic and acidic residues" evidence="2">
    <location>
        <begin position="75"/>
        <end position="87"/>
    </location>
</feature>
<comment type="caution">
    <text evidence="3">The sequence shown here is derived from an EMBL/GenBank/DDBJ whole genome shotgun (WGS) entry which is preliminary data.</text>
</comment>
<proteinExistence type="predicted"/>
<evidence type="ECO:0000313" key="3">
    <source>
        <dbReference type="EMBL" id="GMI52128.1"/>
    </source>
</evidence>
<evidence type="ECO:0000256" key="2">
    <source>
        <dbReference type="SAM" id="MobiDB-lite"/>
    </source>
</evidence>
<gene>
    <name evidence="3" type="ORF">TeGR_g9319</name>
</gene>
<feature type="compositionally biased region" description="Pro residues" evidence="2">
    <location>
        <begin position="11"/>
        <end position="33"/>
    </location>
</feature>
<evidence type="ECO:0000256" key="1">
    <source>
        <dbReference type="SAM" id="Coils"/>
    </source>
</evidence>
<keyword evidence="1" id="KW-0175">Coiled coil</keyword>
<name>A0ABQ6NAU0_9STRA</name>
<evidence type="ECO:0000313" key="4">
    <source>
        <dbReference type="Proteomes" id="UP001165060"/>
    </source>
</evidence>
<keyword evidence="4" id="KW-1185">Reference proteome</keyword>